<protein>
    <submittedName>
        <fullName evidence="2">Uncharacterized protein</fullName>
    </submittedName>
</protein>
<evidence type="ECO:0000256" key="1">
    <source>
        <dbReference type="SAM" id="Phobius"/>
    </source>
</evidence>
<dbReference type="Proteomes" id="UP000191518">
    <property type="component" value="Unassembled WGS sequence"/>
</dbReference>
<name>A0A1V6RUL8_9EURO</name>
<accession>A0A1V6RUL8</accession>
<reference evidence="3" key="1">
    <citation type="journal article" date="2017" name="Nat. Microbiol.">
        <title>Global analysis of biosynthetic gene clusters reveals vast potential of secondary metabolite production in Penicillium species.</title>
        <authorList>
            <person name="Nielsen J.C."/>
            <person name="Grijseels S."/>
            <person name="Prigent S."/>
            <person name="Ji B."/>
            <person name="Dainat J."/>
            <person name="Nielsen K.F."/>
            <person name="Frisvad J.C."/>
            <person name="Workman M."/>
            <person name="Nielsen J."/>
        </authorList>
    </citation>
    <scope>NUCLEOTIDE SEQUENCE [LARGE SCALE GENOMIC DNA]</scope>
    <source>
        <strain evidence="3">IBT 29486</strain>
    </source>
</reference>
<feature type="transmembrane region" description="Helical" evidence="1">
    <location>
        <begin position="67"/>
        <end position="88"/>
    </location>
</feature>
<dbReference type="AlphaFoldDB" id="A0A1V6RUL8"/>
<feature type="transmembrane region" description="Helical" evidence="1">
    <location>
        <begin position="189"/>
        <end position="207"/>
    </location>
</feature>
<feature type="transmembrane region" description="Helical" evidence="1">
    <location>
        <begin position="108"/>
        <end position="127"/>
    </location>
</feature>
<keyword evidence="1" id="KW-0812">Transmembrane</keyword>
<keyword evidence="3" id="KW-1185">Reference proteome</keyword>
<keyword evidence="1" id="KW-1133">Transmembrane helix</keyword>
<keyword evidence="1" id="KW-0472">Membrane</keyword>
<organism evidence="2 3">
    <name type="scientific">Penicillium vulpinum</name>
    <dbReference type="NCBI Taxonomy" id="29845"/>
    <lineage>
        <taxon>Eukaryota</taxon>
        <taxon>Fungi</taxon>
        <taxon>Dikarya</taxon>
        <taxon>Ascomycota</taxon>
        <taxon>Pezizomycotina</taxon>
        <taxon>Eurotiomycetes</taxon>
        <taxon>Eurotiomycetidae</taxon>
        <taxon>Eurotiales</taxon>
        <taxon>Aspergillaceae</taxon>
        <taxon>Penicillium</taxon>
    </lineage>
</organism>
<evidence type="ECO:0000313" key="2">
    <source>
        <dbReference type="EMBL" id="OQE05278.1"/>
    </source>
</evidence>
<gene>
    <name evidence="2" type="ORF">PENVUL_c026G09147</name>
</gene>
<sequence length="223" mass="24796">MVLTPVYLALRHLPRGPHRQTRDTIPNNPMIFYELQGFTIVFFYLPLSSLVLLPASVGLPPSLQQHASILMTISSVFIAAGTVLAWLHHGKSYTPPSVKPKLDSLYKSTLVCGAALHILPMLGLMTISQGRESMIDTFFSALGTMFIPPRPWGYPITSPTADLMFDLFKWDNVICSLAMVGYPKLYLTVLWQSILIGPYAASVMVLAKRDKISEIETLTEKND</sequence>
<dbReference type="EMBL" id="MDYP01000026">
    <property type="protein sequence ID" value="OQE05278.1"/>
    <property type="molecule type" value="Genomic_DNA"/>
</dbReference>
<evidence type="ECO:0000313" key="3">
    <source>
        <dbReference type="Proteomes" id="UP000191518"/>
    </source>
</evidence>
<proteinExistence type="predicted"/>
<comment type="caution">
    <text evidence="2">The sequence shown here is derived from an EMBL/GenBank/DDBJ whole genome shotgun (WGS) entry which is preliminary data.</text>
</comment>
<feature type="transmembrane region" description="Helical" evidence="1">
    <location>
        <begin position="35"/>
        <end position="55"/>
    </location>
</feature>